<evidence type="ECO:0000313" key="2">
    <source>
        <dbReference type="EMBL" id="NNH69960.1"/>
    </source>
</evidence>
<keyword evidence="3" id="KW-1185">Reference proteome</keyword>
<sequence>MVDRQAARMTGYARALALFALLVGIVVMHSAVFTVGHGGSHGSADGTTHAIAPVAHATALVSHDATASAAYETAAPHGSAAISREIAHTPAPVDHHDVSTAAAAIAGAAPSGAALDAPACPDGDCGPSHGSLHGCVFVLTAIAIALALAVLHWVSPTHRDNTPVRFQWRRIRRARPPPWTVLSLADLAILRI</sequence>
<evidence type="ECO:0000313" key="3">
    <source>
        <dbReference type="Proteomes" id="UP000586827"/>
    </source>
</evidence>
<protein>
    <submittedName>
        <fullName evidence="2">Uncharacterized protein</fullName>
    </submittedName>
</protein>
<organism evidence="2 3">
    <name type="scientific">Nocardia uniformis</name>
    <dbReference type="NCBI Taxonomy" id="53432"/>
    <lineage>
        <taxon>Bacteria</taxon>
        <taxon>Bacillati</taxon>
        <taxon>Actinomycetota</taxon>
        <taxon>Actinomycetes</taxon>
        <taxon>Mycobacteriales</taxon>
        <taxon>Nocardiaceae</taxon>
        <taxon>Nocardia</taxon>
    </lineage>
</organism>
<proteinExistence type="predicted"/>
<feature type="transmembrane region" description="Helical" evidence="1">
    <location>
        <begin position="131"/>
        <end position="154"/>
    </location>
</feature>
<gene>
    <name evidence="2" type="ORF">HLB23_08805</name>
</gene>
<keyword evidence="1" id="KW-0472">Membrane</keyword>
<dbReference type="EMBL" id="JABELX010000003">
    <property type="protein sequence ID" value="NNH69960.1"/>
    <property type="molecule type" value="Genomic_DNA"/>
</dbReference>
<keyword evidence="1" id="KW-0812">Transmembrane</keyword>
<comment type="caution">
    <text evidence="2">The sequence shown here is derived from an EMBL/GenBank/DDBJ whole genome shotgun (WGS) entry which is preliminary data.</text>
</comment>
<name>A0A849C0D7_9NOCA</name>
<keyword evidence="1" id="KW-1133">Transmembrane helix</keyword>
<evidence type="ECO:0000256" key="1">
    <source>
        <dbReference type="SAM" id="Phobius"/>
    </source>
</evidence>
<feature type="transmembrane region" description="Helical" evidence="1">
    <location>
        <begin position="12"/>
        <end position="33"/>
    </location>
</feature>
<dbReference type="RefSeq" id="WP_157551997.1">
    <property type="nucleotide sequence ID" value="NZ_JABELX010000003.1"/>
</dbReference>
<accession>A0A849C0D7</accession>
<dbReference type="Proteomes" id="UP000586827">
    <property type="component" value="Unassembled WGS sequence"/>
</dbReference>
<reference evidence="2 3" key="1">
    <citation type="submission" date="2020-05" db="EMBL/GenBank/DDBJ databases">
        <title>MicrobeNet Type strains.</title>
        <authorList>
            <person name="Nicholson A.C."/>
        </authorList>
    </citation>
    <scope>NUCLEOTIDE SEQUENCE [LARGE SCALE GENOMIC DNA]</scope>
    <source>
        <strain evidence="2 3">JCM 3224</strain>
    </source>
</reference>
<dbReference type="AlphaFoldDB" id="A0A849C0D7"/>